<proteinExistence type="predicted"/>
<keyword evidence="2" id="KW-1133">Transmembrane helix</keyword>
<comment type="caution">
    <text evidence="3">The sequence shown here is derived from an EMBL/GenBank/DDBJ whole genome shotgun (WGS) entry which is preliminary data.</text>
</comment>
<dbReference type="RefSeq" id="WP_390318049.1">
    <property type="nucleotide sequence ID" value="NZ_JBHSPB010000012.1"/>
</dbReference>
<evidence type="ECO:0000313" key="4">
    <source>
        <dbReference type="Proteomes" id="UP001596083"/>
    </source>
</evidence>
<feature type="compositionally biased region" description="Basic and acidic residues" evidence="1">
    <location>
        <begin position="176"/>
        <end position="204"/>
    </location>
</feature>
<protein>
    <recommendedName>
        <fullName evidence="5">Integral membrane protein</fullName>
    </recommendedName>
</protein>
<feature type="compositionally biased region" description="Low complexity" evidence="1">
    <location>
        <begin position="71"/>
        <end position="86"/>
    </location>
</feature>
<keyword evidence="2" id="KW-0472">Membrane</keyword>
<sequence>MGIESDQLVYDYLSRVGDIAQRQAFTSAERMRLVSRLRTEIERRRAAEGADTPAAVQRILAGLGSPDEAVADAGHNAGAADGARVPAPRREEAPRPAVPADPPGAAPPHLAGEAELGGPAQAGPDPGEVPEWWRADRRPFTGEAGPYAGREPVHGFVGGIEIPDILKPPPPPGRDGPGRDGGPGERSGKGEGAEKTERVEKGAEDGGGADAGAAQGQETAARQGFHLLRRPDGAPVPVFLLLVSLLLVVGAVLGNWLVLAAGWALAYVTRKLSYTESQWAVLFLPGLTVTGAVVWLWGRTAGRWGDPVPQGAMGQALADTWPWAVRVAALASAAYVMWRARRPG</sequence>
<keyword evidence="4" id="KW-1185">Reference proteome</keyword>
<organism evidence="3 4">
    <name type="scientific">Streptomyces gamaensis</name>
    <dbReference type="NCBI Taxonomy" id="1763542"/>
    <lineage>
        <taxon>Bacteria</taxon>
        <taxon>Bacillati</taxon>
        <taxon>Actinomycetota</taxon>
        <taxon>Actinomycetes</taxon>
        <taxon>Kitasatosporales</taxon>
        <taxon>Streptomycetaceae</taxon>
        <taxon>Streptomyces</taxon>
    </lineage>
</organism>
<evidence type="ECO:0008006" key="5">
    <source>
        <dbReference type="Google" id="ProtNLM"/>
    </source>
</evidence>
<dbReference type="Proteomes" id="UP001596083">
    <property type="component" value="Unassembled WGS sequence"/>
</dbReference>
<gene>
    <name evidence="3" type="ORF">ACFP1Z_20345</name>
</gene>
<feature type="region of interest" description="Disordered" evidence="1">
    <location>
        <begin position="67"/>
        <end position="132"/>
    </location>
</feature>
<feature type="region of interest" description="Disordered" evidence="1">
    <location>
        <begin position="160"/>
        <end position="217"/>
    </location>
</feature>
<feature type="transmembrane region" description="Helical" evidence="2">
    <location>
        <begin position="320"/>
        <end position="338"/>
    </location>
</feature>
<accession>A0ABW0Z338</accession>
<name>A0ABW0Z338_9ACTN</name>
<dbReference type="EMBL" id="JBHSPB010000012">
    <property type="protein sequence ID" value="MFC5722522.1"/>
    <property type="molecule type" value="Genomic_DNA"/>
</dbReference>
<evidence type="ECO:0000256" key="1">
    <source>
        <dbReference type="SAM" id="MobiDB-lite"/>
    </source>
</evidence>
<reference evidence="4" key="1">
    <citation type="journal article" date="2019" name="Int. J. Syst. Evol. Microbiol.">
        <title>The Global Catalogue of Microorganisms (GCM) 10K type strain sequencing project: providing services to taxonomists for standard genome sequencing and annotation.</title>
        <authorList>
            <consortium name="The Broad Institute Genomics Platform"/>
            <consortium name="The Broad Institute Genome Sequencing Center for Infectious Disease"/>
            <person name="Wu L."/>
            <person name="Ma J."/>
        </authorList>
    </citation>
    <scope>NUCLEOTIDE SEQUENCE [LARGE SCALE GENOMIC DNA]</scope>
    <source>
        <strain evidence="4">CGMCC 4.7304</strain>
    </source>
</reference>
<feature type="transmembrane region" description="Helical" evidence="2">
    <location>
        <begin position="279"/>
        <end position="300"/>
    </location>
</feature>
<feature type="transmembrane region" description="Helical" evidence="2">
    <location>
        <begin position="238"/>
        <end position="267"/>
    </location>
</feature>
<evidence type="ECO:0000256" key="2">
    <source>
        <dbReference type="SAM" id="Phobius"/>
    </source>
</evidence>
<evidence type="ECO:0000313" key="3">
    <source>
        <dbReference type="EMBL" id="MFC5722522.1"/>
    </source>
</evidence>
<feature type="compositionally biased region" description="Pro residues" evidence="1">
    <location>
        <begin position="96"/>
        <end position="106"/>
    </location>
</feature>
<feature type="compositionally biased region" description="Low complexity" evidence="1">
    <location>
        <begin position="107"/>
        <end position="116"/>
    </location>
</feature>
<keyword evidence="2" id="KW-0812">Transmembrane</keyword>